<organism evidence="2 3">
    <name type="scientific">Candidatus Scatoplasma merdavium</name>
    <dbReference type="NCBI Taxonomy" id="2840932"/>
    <lineage>
        <taxon>Bacteria</taxon>
        <taxon>Bacillati</taxon>
        <taxon>Bacillota</taxon>
        <taxon>Bacilli</taxon>
        <taxon>Bacillales</taxon>
        <taxon>Candidatus Scatoplasma</taxon>
    </lineage>
</organism>
<evidence type="ECO:0000313" key="2">
    <source>
        <dbReference type="EMBL" id="MBO8414068.1"/>
    </source>
</evidence>
<name>A0A9D9GQM7_9BACL</name>
<dbReference type="AlphaFoldDB" id="A0A9D9GQM7"/>
<dbReference type="EMBL" id="JADING010000030">
    <property type="protein sequence ID" value="MBO8414068.1"/>
    <property type="molecule type" value="Genomic_DNA"/>
</dbReference>
<dbReference type="Proteomes" id="UP000823629">
    <property type="component" value="Unassembled WGS sequence"/>
</dbReference>
<feature type="coiled-coil region" evidence="1">
    <location>
        <begin position="51"/>
        <end position="135"/>
    </location>
</feature>
<comment type="caution">
    <text evidence="2">The sequence shown here is derived from an EMBL/GenBank/DDBJ whole genome shotgun (WGS) entry which is preliminary data.</text>
</comment>
<evidence type="ECO:0000313" key="3">
    <source>
        <dbReference type="Proteomes" id="UP000823629"/>
    </source>
</evidence>
<keyword evidence="1" id="KW-0175">Coiled coil</keyword>
<protein>
    <submittedName>
        <fullName evidence="2">Uncharacterized protein</fullName>
    </submittedName>
</protein>
<proteinExistence type="predicted"/>
<reference evidence="2" key="2">
    <citation type="journal article" date="2021" name="PeerJ">
        <title>Extensive microbial diversity within the chicken gut microbiome revealed by metagenomics and culture.</title>
        <authorList>
            <person name="Gilroy R."/>
            <person name="Ravi A."/>
            <person name="Getino M."/>
            <person name="Pursley I."/>
            <person name="Horton D.L."/>
            <person name="Alikhan N.F."/>
            <person name="Baker D."/>
            <person name="Gharbi K."/>
            <person name="Hall N."/>
            <person name="Watson M."/>
            <person name="Adriaenssens E.M."/>
            <person name="Foster-Nyarko E."/>
            <person name="Jarju S."/>
            <person name="Secka A."/>
            <person name="Antonio M."/>
            <person name="Oren A."/>
            <person name="Chaudhuri R.R."/>
            <person name="La Ragione R."/>
            <person name="Hildebrand F."/>
            <person name="Pallen M.J."/>
        </authorList>
    </citation>
    <scope>NUCLEOTIDE SEQUENCE</scope>
    <source>
        <strain evidence="2">1748</strain>
    </source>
</reference>
<accession>A0A9D9GQM7</accession>
<sequence length="220" mass="25707">MFQCNNYINGYLVNKCHSQAISEDILLKATAEVINLVYLEKGKALHTLTKNIESQINLEGTEDQVNELKRKQETIEDEIDEIIKKKQSADEVERILLEKQYREHIVTYHDLENQINDLLNKNRDAELAKHRLLNMGKSIKGEKLTPETLTKPIVQTCIESIIVVDKHNIVFVLPNNEKANYELIKERRAKLVEHTPILEGNITYPRRFRPEHFHYKVVLI</sequence>
<reference evidence="2" key="1">
    <citation type="submission" date="2020-10" db="EMBL/GenBank/DDBJ databases">
        <authorList>
            <person name="Gilroy R."/>
        </authorList>
    </citation>
    <scope>NUCLEOTIDE SEQUENCE</scope>
    <source>
        <strain evidence="2">1748</strain>
    </source>
</reference>
<gene>
    <name evidence="2" type="ORF">IAC78_01100</name>
</gene>
<evidence type="ECO:0000256" key="1">
    <source>
        <dbReference type="SAM" id="Coils"/>
    </source>
</evidence>